<organism evidence="6 7">
    <name type="scientific">Glossina pallidipes</name>
    <name type="common">Tsetse fly</name>
    <dbReference type="NCBI Taxonomy" id="7398"/>
    <lineage>
        <taxon>Eukaryota</taxon>
        <taxon>Metazoa</taxon>
        <taxon>Ecdysozoa</taxon>
        <taxon>Arthropoda</taxon>
        <taxon>Hexapoda</taxon>
        <taxon>Insecta</taxon>
        <taxon>Pterygota</taxon>
        <taxon>Neoptera</taxon>
        <taxon>Endopterygota</taxon>
        <taxon>Diptera</taxon>
        <taxon>Brachycera</taxon>
        <taxon>Muscomorpha</taxon>
        <taxon>Hippoboscoidea</taxon>
        <taxon>Glossinidae</taxon>
        <taxon>Glossina</taxon>
    </lineage>
</organism>
<keyword evidence="4" id="KW-0862">Zinc</keyword>
<keyword evidence="3" id="KW-0378">Hydrolase</keyword>
<dbReference type="STRING" id="7398.A0A1A9Z0R6"/>
<feature type="domain" description="Amidohydrolase-related" evidence="5">
    <location>
        <begin position="11"/>
        <end position="83"/>
    </location>
</feature>
<evidence type="ECO:0000313" key="7">
    <source>
        <dbReference type="Proteomes" id="UP000092445"/>
    </source>
</evidence>
<name>A0A1A9Z0R6_GLOPL</name>
<evidence type="ECO:0000256" key="4">
    <source>
        <dbReference type="ARBA" id="ARBA00022833"/>
    </source>
</evidence>
<comment type="cofactor">
    <cofactor evidence="1">
        <name>Zn(2+)</name>
        <dbReference type="ChEBI" id="CHEBI:29105"/>
    </cofactor>
</comment>
<dbReference type="InterPro" id="IPR051607">
    <property type="entry name" value="Metallo-dep_hydrolases"/>
</dbReference>
<dbReference type="PANTHER" id="PTHR11271:SF6">
    <property type="entry name" value="GUANINE DEAMINASE"/>
    <property type="match status" value="1"/>
</dbReference>
<keyword evidence="2" id="KW-0479">Metal-binding</keyword>
<dbReference type="EnsemblMetazoa" id="GPAI000479-RA">
    <property type="protein sequence ID" value="GPAI000479-PA"/>
    <property type="gene ID" value="GPAI000479"/>
</dbReference>
<evidence type="ECO:0000259" key="5">
    <source>
        <dbReference type="Pfam" id="PF01979"/>
    </source>
</evidence>
<dbReference type="GO" id="GO:0046098">
    <property type="term" value="P:guanine metabolic process"/>
    <property type="evidence" value="ECO:0007669"/>
    <property type="project" value="TreeGrafter"/>
</dbReference>
<dbReference type="PANTHER" id="PTHR11271">
    <property type="entry name" value="GUANINE DEAMINASE"/>
    <property type="match status" value="1"/>
</dbReference>
<reference evidence="6" key="2">
    <citation type="submission" date="2020-05" db="UniProtKB">
        <authorList>
            <consortium name="EnsemblMetazoa"/>
        </authorList>
    </citation>
    <scope>IDENTIFICATION</scope>
    <source>
        <strain evidence="6">IAEA</strain>
    </source>
</reference>
<dbReference type="GO" id="GO:0008892">
    <property type="term" value="F:guanine deaminase activity"/>
    <property type="evidence" value="ECO:0007669"/>
    <property type="project" value="TreeGrafter"/>
</dbReference>
<dbReference type="GO" id="GO:0008270">
    <property type="term" value="F:zinc ion binding"/>
    <property type="evidence" value="ECO:0007669"/>
    <property type="project" value="TreeGrafter"/>
</dbReference>
<dbReference type="InterPro" id="IPR032466">
    <property type="entry name" value="Metal_Hydrolase"/>
</dbReference>
<proteinExistence type="predicted"/>
<dbReference type="InterPro" id="IPR006680">
    <property type="entry name" value="Amidohydro-rel"/>
</dbReference>
<evidence type="ECO:0000256" key="2">
    <source>
        <dbReference type="ARBA" id="ARBA00022723"/>
    </source>
</evidence>
<dbReference type="AlphaFoldDB" id="A0A1A9Z0R6"/>
<evidence type="ECO:0000256" key="3">
    <source>
        <dbReference type="ARBA" id="ARBA00022801"/>
    </source>
</evidence>
<keyword evidence="7" id="KW-1185">Reference proteome</keyword>
<protein>
    <recommendedName>
        <fullName evidence="5">Amidohydrolase-related domain-containing protein</fullName>
    </recommendedName>
</protein>
<dbReference type="VEuPathDB" id="VectorBase:GPAI000479"/>
<dbReference type="Pfam" id="PF01979">
    <property type="entry name" value="Amidohydro_1"/>
    <property type="match status" value="1"/>
</dbReference>
<accession>A0A1A9Z0R6</accession>
<evidence type="ECO:0000256" key="1">
    <source>
        <dbReference type="ARBA" id="ARBA00001947"/>
    </source>
</evidence>
<dbReference type="Proteomes" id="UP000092445">
    <property type="component" value="Unassembled WGS sequence"/>
</dbReference>
<reference evidence="7" key="1">
    <citation type="submission" date="2014-03" db="EMBL/GenBank/DDBJ databases">
        <authorList>
            <person name="Aksoy S."/>
            <person name="Warren W."/>
            <person name="Wilson R.K."/>
        </authorList>
    </citation>
    <scope>NUCLEOTIDE SEQUENCE [LARGE SCALE GENOMIC DNA]</scope>
    <source>
        <strain evidence="7">IAEA</strain>
    </source>
</reference>
<sequence>MALQLKVIYAEGLLTNKTILAHGVHLEGEEIGLLEKRGTSIAHCPASNTMLRSGVCDVKLLINKGIKVGLGTDVSGGNSPSLQDAILRTIDVSPHLKFIKSKKSTNW</sequence>
<dbReference type="SUPFAM" id="SSF51556">
    <property type="entry name" value="Metallo-dependent hydrolases"/>
    <property type="match status" value="1"/>
</dbReference>
<dbReference type="Gene3D" id="3.20.20.140">
    <property type="entry name" value="Metal-dependent hydrolases"/>
    <property type="match status" value="1"/>
</dbReference>
<dbReference type="GO" id="GO:0005829">
    <property type="term" value="C:cytosol"/>
    <property type="evidence" value="ECO:0007669"/>
    <property type="project" value="TreeGrafter"/>
</dbReference>
<evidence type="ECO:0000313" key="6">
    <source>
        <dbReference type="EnsemblMetazoa" id="GPAI000479-PA"/>
    </source>
</evidence>